<dbReference type="Proteomes" id="UP000237061">
    <property type="component" value="Unassembled WGS sequence"/>
</dbReference>
<sequence>MDLLQEHHGPTRRSRKRPVLNLFVLLGSLTLTFILLAHAWLPEIAGLGLIVDSGLIWFGALIPVLGLLALAARPRQLAVAVLVPALVWALLFIPGMVPLAWSAPASSEASLSVISQNVQAGSGTAGDSARSLAATGAQVIALQEIDGASRDAVDAELNPHYEFSYRIGTVGLWSNYPILNPSPQGLGLGWNRALSADLDTPGGLVRIYVVHAASARPLEHSDRDTMLASLAQTIAEDPSKKVIAVGDFNAASTDRYFSALTKHLSEPAQDDGLAGFTWPAKPMPITRLDHILQRGLTVTSNSVVPAGASDHLAIHATFNL</sequence>
<dbReference type="Pfam" id="PF03372">
    <property type="entry name" value="Exo_endo_phos"/>
    <property type="match status" value="1"/>
</dbReference>
<keyword evidence="4" id="KW-1185">Reference proteome</keyword>
<feature type="domain" description="Endonuclease/exonuclease/phosphatase" evidence="2">
    <location>
        <begin position="115"/>
        <end position="311"/>
    </location>
</feature>
<evidence type="ECO:0000259" key="2">
    <source>
        <dbReference type="Pfam" id="PF03372"/>
    </source>
</evidence>
<gene>
    <name evidence="3" type="ORF">CVS27_04625</name>
</gene>
<organism evidence="3 4">
    <name type="scientific">Arthrobacter glacialis</name>
    <dbReference type="NCBI Taxonomy" id="1664"/>
    <lineage>
        <taxon>Bacteria</taxon>
        <taxon>Bacillati</taxon>
        <taxon>Actinomycetota</taxon>
        <taxon>Actinomycetes</taxon>
        <taxon>Micrococcales</taxon>
        <taxon>Micrococcaceae</taxon>
        <taxon>Arthrobacter</taxon>
    </lineage>
</organism>
<keyword evidence="1" id="KW-0472">Membrane</keyword>
<keyword evidence="1" id="KW-0812">Transmembrane</keyword>
<dbReference type="InterPro" id="IPR005135">
    <property type="entry name" value="Endo/exonuclease/phosphatase"/>
</dbReference>
<protein>
    <recommendedName>
        <fullName evidence="2">Endonuclease/exonuclease/phosphatase domain-containing protein</fullName>
    </recommendedName>
</protein>
<evidence type="ECO:0000313" key="3">
    <source>
        <dbReference type="EMBL" id="POH74513.1"/>
    </source>
</evidence>
<comment type="caution">
    <text evidence="3">The sequence shown here is derived from an EMBL/GenBank/DDBJ whole genome shotgun (WGS) entry which is preliminary data.</text>
</comment>
<dbReference type="GO" id="GO:0003824">
    <property type="term" value="F:catalytic activity"/>
    <property type="evidence" value="ECO:0007669"/>
    <property type="project" value="InterPro"/>
</dbReference>
<name>A0A2S3ZZ82_ARTGL</name>
<proteinExistence type="predicted"/>
<dbReference type="AlphaFoldDB" id="A0A2S3ZZ82"/>
<feature type="transmembrane region" description="Helical" evidence="1">
    <location>
        <begin position="20"/>
        <end position="41"/>
    </location>
</feature>
<dbReference type="Gene3D" id="3.60.10.10">
    <property type="entry name" value="Endonuclease/exonuclease/phosphatase"/>
    <property type="match status" value="1"/>
</dbReference>
<dbReference type="SUPFAM" id="SSF56219">
    <property type="entry name" value="DNase I-like"/>
    <property type="match status" value="1"/>
</dbReference>
<dbReference type="EMBL" id="PPXC01000003">
    <property type="protein sequence ID" value="POH74513.1"/>
    <property type="molecule type" value="Genomic_DNA"/>
</dbReference>
<accession>A0A2S3ZZ82</accession>
<feature type="transmembrane region" description="Helical" evidence="1">
    <location>
        <begin position="47"/>
        <end position="70"/>
    </location>
</feature>
<evidence type="ECO:0000256" key="1">
    <source>
        <dbReference type="SAM" id="Phobius"/>
    </source>
</evidence>
<keyword evidence="1" id="KW-1133">Transmembrane helix</keyword>
<dbReference type="RefSeq" id="WP_103464559.1">
    <property type="nucleotide sequence ID" value="NZ_PPXC01000003.1"/>
</dbReference>
<feature type="transmembrane region" description="Helical" evidence="1">
    <location>
        <begin position="77"/>
        <end position="101"/>
    </location>
</feature>
<reference evidence="3 4" key="1">
    <citation type="submission" date="2018-01" db="EMBL/GenBank/DDBJ databases">
        <title>Arthrobacter sp. nov., from glaciers in China.</title>
        <authorList>
            <person name="Liu Q."/>
            <person name="Xin Y.-H."/>
        </authorList>
    </citation>
    <scope>NUCLEOTIDE SEQUENCE [LARGE SCALE GENOMIC DNA]</scope>
    <source>
        <strain evidence="3 4">HLT2-12-2</strain>
    </source>
</reference>
<evidence type="ECO:0000313" key="4">
    <source>
        <dbReference type="Proteomes" id="UP000237061"/>
    </source>
</evidence>
<dbReference type="InterPro" id="IPR036691">
    <property type="entry name" value="Endo/exonu/phosph_ase_sf"/>
</dbReference>